<feature type="transmembrane region" description="Helical" evidence="5">
    <location>
        <begin position="295"/>
        <end position="313"/>
    </location>
</feature>
<accession>A0A538T617</accession>
<reference evidence="7 8" key="1">
    <citation type="journal article" date="2019" name="Nat. Microbiol.">
        <title>Mediterranean grassland soil C-N compound turnover is dependent on rainfall and depth, and is mediated by genomically divergent microorganisms.</title>
        <authorList>
            <person name="Diamond S."/>
            <person name="Andeer P.F."/>
            <person name="Li Z."/>
            <person name="Crits-Christoph A."/>
            <person name="Burstein D."/>
            <person name="Anantharaman K."/>
            <person name="Lane K.R."/>
            <person name="Thomas B.C."/>
            <person name="Pan C."/>
            <person name="Northen T.R."/>
            <person name="Banfield J.F."/>
        </authorList>
    </citation>
    <scope>NUCLEOTIDE SEQUENCE [LARGE SCALE GENOMIC DNA]</scope>
    <source>
        <strain evidence="7">WS_6</strain>
    </source>
</reference>
<feature type="transmembrane region" description="Helical" evidence="5">
    <location>
        <begin position="448"/>
        <end position="466"/>
    </location>
</feature>
<name>A0A538T617_UNCEI</name>
<evidence type="ECO:0000256" key="2">
    <source>
        <dbReference type="ARBA" id="ARBA00022692"/>
    </source>
</evidence>
<feature type="transmembrane region" description="Helical" evidence="5">
    <location>
        <begin position="389"/>
        <end position="412"/>
    </location>
</feature>
<evidence type="ECO:0000259" key="6">
    <source>
        <dbReference type="Pfam" id="PF04932"/>
    </source>
</evidence>
<dbReference type="SUPFAM" id="SSF48452">
    <property type="entry name" value="TPR-like"/>
    <property type="match status" value="1"/>
</dbReference>
<dbReference type="Proteomes" id="UP000316852">
    <property type="component" value="Unassembled WGS sequence"/>
</dbReference>
<evidence type="ECO:0000313" key="8">
    <source>
        <dbReference type="Proteomes" id="UP000316852"/>
    </source>
</evidence>
<keyword evidence="2 5" id="KW-0812">Transmembrane</keyword>
<evidence type="ECO:0000313" key="7">
    <source>
        <dbReference type="EMBL" id="TMQ59093.1"/>
    </source>
</evidence>
<feature type="domain" description="O-antigen ligase-related" evidence="6">
    <location>
        <begin position="251"/>
        <end position="402"/>
    </location>
</feature>
<feature type="transmembrane region" description="Helical" evidence="5">
    <location>
        <begin position="173"/>
        <end position="192"/>
    </location>
</feature>
<keyword evidence="4 5" id="KW-0472">Membrane</keyword>
<evidence type="ECO:0000256" key="1">
    <source>
        <dbReference type="ARBA" id="ARBA00004141"/>
    </source>
</evidence>
<feature type="transmembrane region" description="Helical" evidence="5">
    <location>
        <begin position="212"/>
        <end position="233"/>
    </location>
</feature>
<dbReference type="InterPro" id="IPR011990">
    <property type="entry name" value="TPR-like_helical_dom_sf"/>
</dbReference>
<keyword evidence="7" id="KW-0436">Ligase</keyword>
<dbReference type="PANTHER" id="PTHR37422">
    <property type="entry name" value="TEICHURONIC ACID BIOSYNTHESIS PROTEIN TUAE"/>
    <property type="match status" value="1"/>
</dbReference>
<comment type="caution">
    <text evidence="7">The sequence shown here is derived from an EMBL/GenBank/DDBJ whole genome shotgun (WGS) entry which is preliminary data.</text>
</comment>
<dbReference type="AlphaFoldDB" id="A0A538T617"/>
<evidence type="ECO:0000256" key="3">
    <source>
        <dbReference type="ARBA" id="ARBA00022989"/>
    </source>
</evidence>
<dbReference type="Pfam" id="PF04932">
    <property type="entry name" value="Wzy_C"/>
    <property type="match status" value="1"/>
</dbReference>
<keyword evidence="3 5" id="KW-1133">Transmembrane helix</keyword>
<proteinExistence type="predicted"/>
<organism evidence="7 8">
    <name type="scientific">Eiseniibacteriota bacterium</name>
    <dbReference type="NCBI Taxonomy" id="2212470"/>
    <lineage>
        <taxon>Bacteria</taxon>
        <taxon>Candidatus Eiseniibacteriota</taxon>
    </lineage>
</organism>
<dbReference type="InterPro" id="IPR051533">
    <property type="entry name" value="WaaL-like"/>
</dbReference>
<sequence length="722" mass="75838">MMSHVLLPFVRASPPPTTCMVSQMLDSPPPMTFPGIILYALIALVPAVFYRGTTEVFEFPKTELLATGALILSGIYAAGQVARARAAGARAWLAALPERAVARARRDPLGAAISLFLLSAVLSAVVSIRRDVSLFGAHESEAGLKTAFATAVVYFASRSLGTDARHLDRIAGAAAAALAIAVSYALLQLIGLDPFEWTRSATLGGLRRAPGTLGHANHLGAWIAMTLPLLAWLISRGKSWSGRLPWIVLGVASLPVLAATLSRGSWVACAAGGVASAVVAWAARRKGAKGGRWRLVFVAVALGAAAFMAPLLTPLRPELLLRFRQITDVRAPSTQSRVHLWRAGIRMAADHPVLGVGTDAYLAAFPRYRTPEYWRIEWNGLSAKAHNELIQIAATQGLLGLFGCSLVILLAGRAVLRASRHPDATIRSGAAAAAGTLVAFAVQDLASFTVSSTGVLAAAVAGWASGNAGVPAQDPSSRDARGAPAHAIGLGAAAAVWAFLVLFPWLADTAAAPGMRFPMASPERAGTLRRAASLAPWDGRYATELGRTLLAQAFAVPDSTQRQEGLALACAALERAAQIAPREGELHALLARTIAAQAPASDDGPHLDRVRSEFARAIALEPENANVLELAAQGYLDLGLTGEARAAALRCAALFPDYAMPISDLGVASLLEGRPDAAADTLTLALQRNWHGEEGAAMAAKSNYVAALRELRLRDLMKGKKR</sequence>
<feature type="transmembrane region" description="Helical" evidence="5">
    <location>
        <begin position="240"/>
        <end position="258"/>
    </location>
</feature>
<gene>
    <name evidence="7" type="ORF">E6K76_05720</name>
</gene>
<feature type="transmembrane region" description="Helical" evidence="5">
    <location>
        <begin position="109"/>
        <end position="130"/>
    </location>
</feature>
<feature type="transmembrane region" description="Helical" evidence="5">
    <location>
        <begin position="31"/>
        <end position="50"/>
    </location>
</feature>
<protein>
    <submittedName>
        <fullName evidence="7">O-antigen ligase family protein</fullName>
    </submittedName>
</protein>
<evidence type="ECO:0000256" key="4">
    <source>
        <dbReference type="ARBA" id="ARBA00023136"/>
    </source>
</evidence>
<dbReference type="GO" id="GO:0016020">
    <property type="term" value="C:membrane"/>
    <property type="evidence" value="ECO:0007669"/>
    <property type="project" value="UniProtKB-SubCell"/>
</dbReference>
<feature type="transmembrane region" description="Helical" evidence="5">
    <location>
        <begin position="487"/>
        <end position="507"/>
    </location>
</feature>
<dbReference type="InterPro" id="IPR007016">
    <property type="entry name" value="O-antigen_ligase-rel_domated"/>
</dbReference>
<dbReference type="GO" id="GO:0016874">
    <property type="term" value="F:ligase activity"/>
    <property type="evidence" value="ECO:0007669"/>
    <property type="project" value="UniProtKB-KW"/>
</dbReference>
<dbReference type="EMBL" id="VBOW01000025">
    <property type="protein sequence ID" value="TMQ59093.1"/>
    <property type="molecule type" value="Genomic_DNA"/>
</dbReference>
<comment type="subcellular location">
    <subcellularLocation>
        <location evidence="1">Membrane</location>
        <topology evidence="1">Multi-pass membrane protein</topology>
    </subcellularLocation>
</comment>
<dbReference type="Gene3D" id="1.25.40.10">
    <property type="entry name" value="Tetratricopeptide repeat domain"/>
    <property type="match status" value="1"/>
</dbReference>
<evidence type="ECO:0000256" key="5">
    <source>
        <dbReference type="SAM" id="Phobius"/>
    </source>
</evidence>
<dbReference type="PANTHER" id="PTHR37422:SF13">
    <property type="entry name" value="LIPOPOLYSACCHARIDE BIOSYNTHESIS PROTEIN PA4999-RELATED"/>
    <property type="match status" value="1"/>
</dbReference>